<evidence type="ECO:0000313" key="1">
    <source>
        <dbReference type="EMBL" id="MPC21158.1"/>
    </source>
</evidence>
<proteinExistence type="predicted"/>
<organism evidence="1 2">
    <name type="scientific">Portunus trituberculatus</name>
    <name type="common">Swimming crab</name>
    <name type="synonym">Neptunus trituberculatus</name>
    <dbReference type="NCBI Taxonomy" id="210409"/>
    <lineage>
        <taxon>Eukaryota</taxon>
        <taxon>Metazoa</taxon>
        <taxon>Ecdysozoa</taxon>
        <taxon>Arthropoda</taxon>
        <taxon>Crustacea</taxon>
        <taxon>Multicrustacea</taxon>
        <taxon>Malacostraca</taxon>
        <taxon>Eumalacostraca</taxon>
        <taxon>Eucarida</taxon>
        <taxon>Decapoda</taxon>
        <taxon>Pleocyemata</taxon>
        <taxon>Brachyura</taxon>
        <taxon>Eubrachyura</taxon>
        <taxon>Portunoidea</taxon>
        <taxon>Portunidae</taxon>
        <taxon>Portuninae</taxon>
        <taxon>Portunus</taxon>
    </lineage>
</organism>
<gene>
    <name evidence="1" type="ORF">E2C01_014134</name>
</gene>
<evidence type="ECO:0000313" key="2">
    <source>
        <dbReference type="Proteomes" id="UP000324222"/>
    </source>
</evidence>
<name>A0A5B7DID1_PORTR</name>
<sequence length="101" mass="10680">MVTCSSLALPIPPSITGTQGDAAVEDAKEVMPGEDAPEDENVNSAQYNTTSVAEELGWSAPWLASVAFTKETRGDRNWRALKAKVQGGLCGIRKVDTVLCG</sequence>
<keyword evidence="2" id="KW-1185">Reference proteome</keyword>
<protein>
    <submittedName>
        <fullName evidence="1">Uncharacterized protein</fullName>
    </submittedName>
</protein>
<comment type="caution">
    <text evidence="1">The sequence shown here is derived from an EMBL/GenBank/DDBJ whole genome shotgun (WGS) entry which is preliminary data.</text>
</comment>
<accession>A0A5B7DID1</accession>
<dbReference type="Proteomes" id="UP000324222">
    <property type="component" value="Unassembled WGS sequence"/>
</dbReference>
<dbReference type="AlphaFoldDB" id="A0A5B7DID1"/>
<reference evidence="1 2" key="1">
    <citation type="submission" date="2019-05" db="EMBL/GenBank/DDBJ databases">
        <title>Another draft genome of Portunus trituberculatus and its Hox gene families provides insights of decapod evolution.</title>
        <authorList>
            <person name="Jeong J.-H."/>
            <person name="Song I."/>
            <person name="Kim S."/>
            <person name="Choi T."/>
            <person name="Kim D."/>
            <person name="Ryu S."/>
            <person name="Kim W."/>
        </authorList>
    </citation>
    <scope>NUCLEOTIDE SEQUENCE [LARGE SCALE GENOMIC DNA]</scope>
    <source>
        <tissue evidence="1">Muscle</tissue>
    </source>
</reference>
<dbReference type="EMBL" id="VSRR010000947">
    <property type="protein sequence ID" value="MPC21158.1"/>
    <property type="molecule type" value="Genomic_DNA"/>
</dbReference>